<reference evidence="2 3" key="1">
    <citation type="journal article" date="2013" name="Curr. Biol.">
        <title>The Genome of the Foraminiferan Reticulomyxa filosa.</title>
        <authorList>
            <person name="Glockner G."/>
            <person name="Hulsmann N."/>
            <person name="Schleicher M."/>
            <person name="Noegel A.A."/>
            <person name="Eichinger L."/>
            <person name="Gallinger C."/>
            <person name="Pawlowski J."/>
            <person name="Sierra R."/>
            <person name="Euteneuer U."/>
            <person name="Pillet L."/>
            <person name="Moustafa A."/>
            <person name="Platzer M."/>
            <person name="Groth M."/>
            <person name="Szafranski K."/>
            <person name="Schliwa M."/>
        </authorList>
    </citation>
    <scope>NUCLEOTIDE SEQUENCE [LARGE SCALE GENOMIC DNA]</scope>
</reference>
<evidence type="ECO:0008006" key="4">
    <source>
        <dbReference type="Google" id="ProtNLM"/>
    </source>
</evidence>
<evidence type="ECO:0000256" key="1">
    <source>
        <dbReference type="SAM" id="MobiDB-lite"/>
    </source>
</evidence>
<dbReference type="AlphaFoldDB" id="X6PCG5"/>
<keyword evidence="3" id="KW-1185">Reference proteome</keyword>
<feature type="compositionally biased region" description="Polar residues" evidence="1">
    <location>
        <begin position="591"/>
        <end position="609"/>
    </location>
</feature>
<evidence type="ECO:0000313" key="2">
    <source>
        <dbReference type="EMBL" id="ETO36220.1"/>
    </source>
</evidence>
<feature type="region of interest" description="Disordered" evidence="1">
    <location>
        <begin position="294"/>
        <end position="315"/>
    </location>
</feature>
<protein>
    <recommendedName>
        <fullName evidence="4">Phytanoyl-CoA dioxygenase</fullName>
    </recommendedName>
</protein>
<dbReference type="OrthoDB" id="4664297at2759"/>
<dbReference type="SUPFAM" id="SSF51197">
    <property type="entry name" value="Clavaminate synthase-like"/>
    <property type="match status" value="1"/>
</dbReference>
<dbReference type="Proteomes" id="UP000023152">
    <property type="component" value="Unassembled WGS sequence"/>
</dbReference>
<accession>X6PCG5</accession>
<organism evidence="2 3">
    <name type="scientific">Reticulomyxa filosa</name>
    <dbReference type="NCBI Taxonomy" id="46433"/>
    <lineage>
        <taxon>Eukaryota</taxon>
        <taxon>Sar</taxon>
        <taxon>Rhizaria</taxon>
        <taxon>Retaria</taxon>
        <taxon>Foraminifera</taxon>
        <taxon>Monothalamids</taxon>
        <taxon>Reticulomyxidae</taxon>
        <taxon>Reticulomyxa</taxon>
    </lineage>
</organism>
<comment type="caution">
    <text evidence="2">The sequence shown here is derived from an EMBL/GenBank/DDBJ whole genome shotgun (WGS) entry which is preliminary data.</text>
</comment>
<name>X6PCG5_RETFI</name>
<dbReference type="EMBL" id="ASPP01000887">
    <property type="protein sequence ID" value="ETO36220.1"/>
    <property type="molecule type" value="Genomic_DNA"/>
</dbReference>
<feature type="region of interest" description="Disordered" evidence="1">
    <location>
        <begin position="591"/>
        <end position="615"/>
    </location>
</feature>
<gene>
    <name evidence="2" type="ORF">RFI_00842</name>
</gene>
<sequence length="615" mass="69328">MSKDTQPPWLQNIIKQAEAQARKQVTDHINKQIQDQIQLLGGSADDTVDDVVGNKIAENYDEKWMELFNLQGSKNDIIIPQRSIFSKNEDKFGYVNGVITLEGYHTIITSMKTRANVLVLPSGHIIAKGGTGVYSRFNLRWVQYNFYTYVYVYAHTKRKKGAIDLVTIQNINTQKYMSMSESGKVQCLDSASHESTHFKMVKLTKKRSKESQKTEESTWYAFEGVTNRQRRLHVNDKGLVQSVQSLNDESETEVGCCFTIANVKARSFPLAEQGSNIFMTHLAKGIHEGCHKREDVLSQSQNQSQSRSHRPMKGRKMTAKEKLHFYENGFVVIKDVVDKTILNTALKFVNRGIEKGSHCDGLGFFGMWDCDDCDVIIPGAQIALRFPMAGDTPTNLTGGEWHIDGMKLSNQVGICGFSVLCGFALSSWPDAFVGNFAVWPRKHFDMFTIVQSMGGTEPFLDKVRQSLDETPCIWEAPPKQIQAEPGDIEFCSRHCKTKKNINKGDFICCHPLLPHRASPNYSPHIRYAVFMRPTRVDHALHRLAMTESDMWIEFKGLAGIQKTQIVSSQNHGKNSLTVVAAKKGEKVTSVQDKQSCTPTSNNKQQTKNLPCSYHV</sequence>
<proteinExistence type="predicted"/>
<evidence type="ECO:0000313" key="3">
    <source>
        <dbReference type="Proteomes" id="UP000023152"/>
    </source>
</evidence>